<organism evidence="1 2">
    <name type="scientific">Rhodococcus erythropolis (strain PR4 / NBRC 100887)</name>
    <dbReference type="NCBI Taxonomy" id="234621"/>
    <lineage>
        <taxon>Bacteria</taxon>
        <taxon>Bacillati</taxon>
        <taxon>Actinomycetota</taxon>
        <taxon>Actinomycetes</taxon>
        <taxon>Mycobacteriales</taxon>
        <taxon>Nocardiaceae</taxon>
        <taxon>Rhodococcus</taxon>
        <taxon>Rhodococcus erythropolis group</taxon>
    </lineage>
</organism>
<reference evidence="2" key="1">
    <citation type="submission" date="2005-03" db="EMBL/GenBank/DDBJ databases">
        <title>Comparison of the complete genome sequences of Rhodococcus erythropolis PR4 and Rhodococcus opacus B4.</title>
        <authorList>
            <person name="Takarada H."/>
            <person name="Sekine M."/>
            <person name="Hosoyama A."/>
            <person name="Yamada R."/>
            <person name="Fujisawa T."/>
            <person name="Omata S."/>
            <person name="Shimizu A."/>
            <person name="Tsukatani N."/>
            <person name="Tanikawa S."/>
            <person name="Fujita N."/>
            <person name="Harayama S."/>
        </authorList>
    </citation>
    <scope>NUCLEOTIDE SEQUENCE [LARGE SCALE GENOMIC DNA]</scope>
    <source>
        <strain evidence="2">PR4 / NBRC 100887</strain>
    </source>
</reference>
<dbReference type="EMBL" id="AP008957">
    <property type="protein sequence ID" value="BAH31961.1"/>
    <property type="molecule type" value="Genomic_DNA"/>
</dbReference>
<name>C0ZSY8_RHOE4</name>
<proteinExistence type="predicted"/>
<dbReference type="KEGG" id="rer:RER_12530"/>
<sequence>MTKNSPTAACGPASVLRLRVTPRSRGRGFRLFTLGGELPMLTGVSVNPVPWSTT</sequence>
<protein>
    <submittedName>
        <fullName evidence="1">Uncharacterized protein</fullName>
    </submittedName>
</protein>
<reference evidence="1 2" key="2">
    <citation type="journal article" date="2006" name="Environ. Microbiol.">
        <title>Sequence analysis of three plasmids harboured in Rhodococcus erythropolis strain PR4.</title>
        <authorList>
            <person name="Sekine M."/>
            <person name="Tanikawa S."/>
            <person name="Omata S."/>
            <person name="Saito M."/>
            <person name="Fujisawa T."/>
            <person name="Tsukatani N."/>
            <person name="Tajima T."/>
            <person name="Sekigawa T."/>
            <person name="Kosugi H."/>
            <person name="Matsuo Y."/>
            <person name="Nishiko R."/>
            <person name="Imamura K."/>
            <person name="Ito M."/>
            <person name="Narita H."/>
            <person name="Tago S."/>
            <person name="Fujita N."/>
            <person name="Harayama S."/>
        </authorList>
    </citation>
    <scope>NUCLEOTIDE SEQUENCE [LARGE SCALE GENOMIC DNA]</scope>
    <source>
        <strain evidence="2">PR4 / NBRC 100887</strain>
    </source>
</reference>
<dbReference type="AlphaFoldDB" id="C0ZSY8"/>
<dbReference type="Proteomes" id="UP000002204">
    <property type="component" value="Chromosome"/>
</dbReference>
<dbReference type="HOGENOM" id="CLU_3047420_0_0_11"/>
<accession>C0ZSY8</accession>
<evidence type="ECO:0000313" key="2">
    <source>
        <dbReference type="Proteomes" id="UP000002204"/>
    </source>
</evidence>
<gene>
    <name evidence="1" type="ordered locus">RER_12530</name>
</gene>
<evidence type="ECO:0000313" key="1">
    <source>
        <dbReference type="EMBL" id="BAH31961.1"/>
    </source>
</evidence>